<keyword evidence="3" id="KW-1185">Reference proteome</keyword>
<reference evidence="2" key="2">
    <citation type="submission" date="2015-06" db="UniProtKB">
        <authorList>
            <consortium name="EnsemblProtists"/>
        </authorList>
    </citation>
    <scope>IDENTIFICATION</scope>
    <source>
        <strain evidence="2">Emoy2</strain>
    </source>
</reference>
<dbReference type="EnsemblProtists" id="HpaT810997">
    <property type="protein sequence ID" value="HpaP810997"/>
    <property type="gene ID" value="HpaG810997"/>
</dbReference>
<dbReference type="PANTHER" id="PTHR13510">
    <property type="entry name" value="FYVE-FINGER-CONTAINING RAB5 EFFECTOR PROTEIN RABENOSYN-5-RELATED"/>
    <property type="match status" value="1"/>
</dbReference>
<feature type="region of interest" description="Disordered" evidence="1">
    <location>
        <begin position="372"/>
        <end position="398"/>
    </location>
</feature>
<organism evidence="2 3">
    <name type="scientific">Hyaloperonospora arabidopsidis (strain Emoy2)</name>
    <name type="common">Downy mildew agent</name>
    <name type="synonym">Peronospora arabidopsidis</name>
    <dbReference type="NCBI Taxonomy" id="559515"/>
    <lineage>
        <taxon>Eukaryota</taxon>
        <taxon>Sar</taxon>
        <taxon>Stramenopiles</taxon>
        <taxon>Oomycota</taxon>
        <taxon>Peronosporomycetes</taxon>
        <taxon>Peronosporales</taxon>
        <taxon>Peronosporaceae</taxon>
        <taxon>Hyaloperonospora</taxon>
    </lineage>
</organism>
<dbReference type="Gene3D" id="3.30.530.20">
    <property type="match status" value="1"/>
</dbReference>
<dbReference type="Proteomes" id="UP000011713">
    <property type="component" value="Unassembled WGS sequence"/>
</dbReference>
<evidence type="ECO:0000313" key="2">
    <source>
        <dbReference type="EnsemblProtists" id="HpaP810997"/>
    </source>
</evidence>
<dbReference type="AlphaFoldDB" id="M4BWU6"/>
<evidence type="ECO:0000313" key="3">
    <source>
        <dbReference type="Proteomes" id="UP000011713"/>
    </source>
</evidence>
<dbReference type="SUPFAM" id="SSF57903">
    <property type="entry name" value="FYVE/PHD zinc finger"/>
    <property type="match status" value="1"/>
</dbReference>
<dbReference type="OMA" id="KIVWRMR"/>
<dbReference type="InterPro" id="IPR011011">
    <property type="entry name" value="Znf_FYVE_PHD"/>
</dbReference>
<evidence type="ECO:0008006" key="4">
    <source>
        <dbReference type="Google" id="ProtNLM"/>
    </source>
</evidence>
<dbReference type="InterPro" id="IPR052727">
    <property type="entry name" value="Rab4/Rab5_effector"/>
</dbReference>
<name>M4BWU6_HYAAE</name>
<evidence type="ECO:0000256" key="1">
    <source>
        <dbReference type="SAM" id="MobiDB-lite"/>
    </source>
</evidence>
<accession>M4BWU6</accession>
<dbReference type="HOGENOM" id="CLU_015303_0_1_1"/>
<dbReference type="VEuPathDB" id="FungiDB:HpaG810997"/>
<sequence>MKSQQDLTPFVPQLNLVESDVASLRKLADTLVVHNIESYNALLVSSNGHADTRQWKEVRRKEGLHVYKERSTAYATSGSTLPCLPSLLLRGTVVGKLDDVMFVAAAATDEQIKITSTCLQDGVLDSKVVQSVVAPSDEQPFRHIGVKWKLHHARDYVCIDTTGIATSGNGEQVGFSISHSVAFSQIPSFEKFGVERANMSVCWLFRQSTPETVECYARGFFDFCCESNDLFGSLSMTHVASHWLSFSNYMDCAKMKKIVWRMRKLSGLPVNGPMALEPTDESPDLTVTVDKGESGCSVCKRSFGFLLRRTCKICHCSVCSSCSVKKLVCVLAPDRRTVLTKKRSFCIICMCEVTRSDALAIARDEIRESQIAGASFEREPQDDESETSSGERQQIFRF</sequence>
<proteinExistence type="predicted"/>
<dbReference type="eggNOG" id="ENOG502SM60">
    <property type="taxonomic scope" value="Eukaryota"/>
</dbReference>
<reference evidence="3" key="1">
    <citation type="journal article" date="2010" name="Science">
        <title>Signatures of adaptation to obligate biotrophy in the Hyaloperonospora arabidopsidis genome.</title>
        <authorList>
            <person name="Baxter L."/>
            <person name="Tripathy S."/>
            <person name="Ishaque N."/>
            <person name="Boot N."/>
            <person name="Cabral A."/>
            <person name="Kemen E."/>
            <person name="Thines M."/>
            <person name="Ah-Fong A."/>
            <person name="Anderson R."/>
            <person name="Badejoko W."/>
            <person name="Bittner-Eddy P."/>
            <person name="Boore J.L."/>
            <person name="Chibucos M.C."/>
            <person name="Coates M."/>
            <person name="Dehal P."/>
            <person name="Delehaunty K."/>
            <person name="Dong S."/>
            <person name="Downton P."/>
            <person name="Dumas B."/>
            <person name="Fabro G."/>
            <person name="Fronick C."/>
            <person name="Fuerstenberg S.I."/>
            <person name="Fulton L."/>
            <person name="Gaulin E."/>
            <person name="Govers F."/>
            <person name="Hughes L."/>
            <person name="Humphray S."/>
            <person name="Jiang R.H."/>
            <person name="Judelson H."/>
            <person name="Kamoun S."/>
            <person name="Kyung K."/>
            <person name="Meijer H."/>
            <person name="Minx P."/>
            <person name="Morris P."/>
            <person name="Nelson J."/>
            <person name="Phuntumart V."/>
            <person name="Qutob D."/>
            <person name="Rehmany A."/>
            <person name="Rougon-Cardoso A."/>
            <person name="Ryden P."/>
            <person name="Torto-Alalibo T."/>
            <person name="Studholme D."/>
            <person name="Wang Y."/>
            <person name="Win J."/>
            <person name="Wood J."/>
            <person name="Clifton S.W."/>
            <person name="Rogers J."/>
            <person name="Van den Ackerveken G."/>
            <person name="Jones J.D."/>
            <person name="McDowell J.M."/>
            <person name="Beynon J."/>
            <person name="Tyler B.M."/>
        </authorList>
    </citation>
    <scope>NUCLEOTIDE SEQUENCE [LARGE SCALE GENOMIC DNA]</scope>
    <source>
        <strain evidence="3">Emoy2</strain>
    </source>
</reference>
<dbReference type="PANTHER" id="PTHR13510:SF44">
    <property type="entry name" value="RABENOSYN-5"/>
    <property type="match status" value="1"/>
</dbReference>
<dbReference type="EMBL" id="JH598007">
    <property type="status" value="NOT_ANNOTATED_CDS"/>
    <property type="molecule type" value="Genomic_DNA"/>
</dbReference>
<protein>
    <recommendedName>
        <fullName evidence="4">FYVE-type domain-containing protein</fullName>
    </recommendedName>
</protein>
<dbReference type="InterPro" id="IPR023393">
    <property type="entry name" value="START-like_dom_sf"/>
</dbReference>
<dbReference type="InParanoid" id="M4BWU6"/>